<proteinExistence type="predicted"/>
<dbReference type="EMBL" id="FOFJ01000118">
    <property type="protein sequence ID" value="SER89149.1"/>
    <property type="molecule type" value="Genomic_DNA"/>
</dbReference>
<accession>A0A1H9SXJ0</accession>
<dbReference type="Proteomes" id="UP000199250">
    <property type="component" value="Unassembled WGS sequence"/>
</dbReference>
<gene>
    <name evidence="1" type="ORF">SAMN04244572_04768</name>
    <name evidence="2" type="ORF">SAMN04244573_04532</name>
</gene>
<protein>
    <submittedName>
        <fullName evidence="2">Uncharacterized protein</fullName>
    </submittedName>
</protein>
<evidence type="ECO:0000313" key="4">
    <source>
        <dbReference type="Proteomes" id="UP000199267"/>
    </source>
</evidence>
<evidence type="ECO:0000313" key="2">
    <source>
        <dbReference type="EMBL" id="SER89149.1"/>
    </source>
</evidence>
<dbReference type="EMBL" id="FNYQ01000177">
    <property type="protein sequence ID" value="SEJ64604.1"/>
    <property type="molecule type" value="Genomic_DNA"/>
</dbReference>
<dbReference type="AlphaFoldDB" id="A0A1H9SXJ0"/>
<organism evidence="2 4">
    <name type="scientific">Azotobacter beijerinckii</name>
    <dbReference type="NCBI Taxonomy" id="170623"/>
    <lineage>
        <taxon>Bacteria</taxon>
        <taxon>Pseudomonadati</taxon>
        <taxon>Pseudomonadota</taxon>
        <taxon>Gammaproteobacteria</taxon>
        <taxon>Pseudomonadales</taxon>
        <taxon>Pseudomonadaceae</taxon>
        <taxon>Azotobacter</taxon>
    </lineage>
</organism>
<dbReference type="RefSeq" id="WP_090625553.1">
    <property type="nucleotide sequence ID" value="NZ_FNYQ01000177.1"/>
</dbReference>
<dbReference type="Proteomes" id="UP000199267">
    <property type="component" value="Unassembled WGS sequence"/>
</dbReference>
<sequence>MEDDELTEEQYELLGKALEYYASIARSEDIGNNERIDAADKALKIADFLNRDDPEYRRDRREFRIKNGTELIQEFQKILDEIGDDALIQEARELLKKSLGDKP</sequence>
<name>A0A1H9SXJ0_9GAMM</name>
<evidence type="ECO:0000313" key="1">
    <source>
        <dbReference type="EMBL" id="SEJ64604.1"/>
    </source>
</evidence>
<evidence type="ECO:0000313" key="3">
    <source>
        <dbReference type="Proteomes" id="UP000199250"/>
    </source>
</evidence>
<reference evidence="3 4" key="1">
    <citation type="submission" date="2016-10" db="EMBL/GenBank/DDBJ databases">
        <authorList>
            <person name="de Groot N.N."/>
        </authorList>
    </citation>
    <scope>NUCLEOTIDE SEQUENCE [LARGE SCALE GENOMIC DNA]</scope>
    <source>
        <strain evidence="1 3">DSM 373</strain>
        <strain evidence="2 4">DSM 378</strain>
    </source>
</reference>